<dbReference type="CDD" id="cd02846">
    <property type="entry name" value="PAZ_argonaute_like"/>
    <property type="match status" value="1"/>
</dbReference>
<dbReference type="GO" id="GO:0003723">
    <property type="term" value="F:RNA binding"/>
    <property type="evidence" value="ECO:0007669"/>
    <property type="project" value="InterPro"/>
</dbReference>
<comment type="caution">
    <text evidence="5">The sequence shown here is derived from an EMBL/GenBank/DDBJ whole genome shotgun (WGS) entry which is preliminary data.</text>
</comment>
<dbReference type="Gene3D" id="3.30.420.10">
    <property type="entry name" value="Ribonuclease H-like superfamily/Ribonuclease H"/>
    <property type="match status" value="1"/>
</dbReference>
<dbReference type="SUPFAM" id="SSF101690">
    <property type="entry name" value="PAZ domain"/>
    <property type="match status" value="1"/>
</dbReference>
<dbReference type="PROSITE" id="PS50822">
    <property type="entry name" value="PIWI"/>
    <property type="match status" value="1"/>
</dbReference>
<dbReference type="InterPro" id="IPR003100">
    <property type="entry name" value="PAZ_dom"/>
</dbReference>
<proteinExistence type="inferred from homology"/>
<dbReference type="Gene3D" id="2.170.260.10">
    <property type="entry name" value="paz domain"/>
    <property type="match status" value="1"/>
</dbReference>
<dbReference type="InterPro" id="IPR012337">
    <property type="entry name" value="RNaseH-like_sf"/>
</dbReference>
<dbReference type="AlphaFoldDB" id="A0AAN8J3A9"/>
<dbReference type="InterPro" id="IPR003165">
    <property type="entry name" value="Piwi"/>
</dbReference>
<dbReference type="InterPro" id="IPR057272">
    <property type="entry name" value="Piwi_nem"/>
</dbReference>
<evidence type="ECO:0000256" key="2">
    <source>
        <dbReference type="SAM" id="MobiDB-lite"/>
    </source>
</evidence>
<evidence type="ECO:0000259" key="4">
    <source>
        <dbReference type="PROSITE" id="PS50822"/>
    </source>
</evidence>
<dbReference type="SUPFAM" id="SSF53098">
    <property type="entry name" value="Ribonuclease H-like"/>
    <property type="match status" value="1"/>
</dbReference>
<gene>
    <name evidence="5" type="ORF">GCK32_008655</name>
</gene>
<feature type="domain" description="PAZ" evidence="3">
    <location>
        <begin position="241"/>
        <end position="352"/>
    </location>
</feature>
<feature type="region of interest" description="Disordered" evidence="2">
    <location>
        <begin position="15"/>
        <end position="88"/>
    </location>
</feature>
<dbReference type="PROSITE" id="PS50821">
    <property type="entry name" value="PAZ"/>
    <property type="match status" value="1"/>
</dbReference>
<dbReference type="Pfam" id="PF02170">
    <property type="entry name" value="PAZ"/>
    <property type="match status" value="1"/>
</dbReference>
<feature type="compositionally biased region" description="Polar residues" evidence="2">
    <location>
        <begin position="55"/>
        <end position="67"/>
    </location>
</feature>
<dbReference type="Proteomes" id="UP001331761">
    <property type="component" value="Unassembled WGS sequence"/>
</dbReference>
<dbReference type="SMART" id="SM00949">
    <property type="entry name" value="PAZ"/>
    <property type="match status" value="1"/>
</dbReference>
<dbReference type="InterPro" id="IPR036085">
    <property type="entry name" value="PAZ_dom_sf"/>
</dbReference>
<comment type="similarity">
    <text evidence="1">Belongs to the argonaute family.</text>
</comment>
<accession>A0AAN8J3A9</accession>
<dbReference type="InterPro" id="IPR036397">
    <property type="entry name" value="RNaseH_sf"/>
</dbReference>
<dbReference type="Gene3D" id="3.40.50.2300">
    <property type="match status" value="1"/>
</dbReference>
<dbReference type="CDD" id="cd02826">
    <property type="entry name" value="Piwi-like"/>
    <property type="match status" value="1"/>
</dbReference>
<feature type="compositionally biased region" description="Polar residues" evidence="2">
    <location>
        <begin position="74"/>
        <end position="85"/>
    </location>
</feature>
<dbReference type="EMBL" id="WIXE01002822">
    <property type="protein sequence ID" value="KAK5984484.1"/>
    <property type="molecule type" value="Genomic_DNA"/>
</dbReference>
<dbReference type="Pfam" id="PF02171">
    <property type="entry name" value="Piwi"/>
    <property type="match status" value="1"/>
</dbReference>
<evidence type="ECO:0000259" key="3">
    <source>
        <dbReference type="PROSITE" id="PS50821"/>
    </source>
</evidence>
<sequence>MDLLDNITSMMNTTSKELFGKPKPKPVLKKEVKAEPADGPIAAPKPSFRIPKKTANVQPSPSGTMTGSVLGRCQPSSSPLQNRSMDSCRMEVDERIKKELKDEPRGYTIGRPMKPEYKPAVDARSRCDFIVPRTLTIEMNGVNMDLSRAPEFVNRYHINITKVKRNNDEKDATRGPKEDDHHVFANKFFEGRVDNDVGLGEGKCVKSGFEKNVRFLGDSAETANPVLQIDTKKSPFYRGQSVLDFIRELTERDPEDALRSKPMRLKVARELRDLVVSTTHQEKNTWFYIHGIVDNSARNQMFETDQGEISVEQYFKERYKRNLRYPHLPLAAERKGGKGFSFYPLEVLCIERGQRVDNKKLAGKLTDKMIQQARMLPHQMRDHNLRQLHQASLINCRNEYLSAFGIRTSDSFVKSEAKVLSAPEIKYKSTSLQPDRSGALQWRTNPSIQFYQPALVKNVSLVIFDRAVSDGEANEFYGALARAGRQRGISVQENNVKVTHLSSELDSEIDEHFRSCAGKVSMIMCITREKKDPVHDFIKLLEARHKVLTQHVCKQTALACSGRGGAKTLENVLLKFNVKNGGINHTISAARAALGGGTTQQDINGRLFNGKMFVGFELSHAAAQSFYDRQVAEKVKEPTVVGFSYSVGQPTDYSGFWWYQEPRLHTVQYLRDHFRRAFVDYHKKNKRLPAEIVVYRSGTSEGEFAEVENEANEIRAVAEKMSDLNGRPYRPKVTIIVAQTNSNYRIMPASLPPANGGRVRASDCNVPSGTCADTGITHPRLREFIMTSQQANIGTSRPTRYTIVVEDKPQMSLTDAEHITHFLCHGHQQSTLPTHVPAVLYAAENLAKRGRAAWKAKLGENSDGASSSASAPQFRLADGEDQDAFYKRISQELMNSLPNHYFA</sequence>
<name>A0AAN8J3A9_TRICO</name>
<reference evidence="5 6" key="1">
    <citation type="submission" date="2019-10" db="EMBL/GenBank/DDBJ databases">
        <title>Assembly and Annotation for the nematode Trichostrongylus colubriformis.</title>
        <authorList>
            <person name="Martin J."/>
        </authorList>
    </citation>
    <scope>NUCLEOTIDE SEQUENCE [LARGE SCALE GENOMIC DNA]</scope>
    <source>
        <strain evidence="5">G859</strain>
        <tissue evidence="5">Whole worm</tissue>
    </source>
</reference>
<evidence type="ECO:0000313" key="5">
    <source>
        <dbReference type="EMBL" id="KAK5984484.1"/>
    </source>
</evidence>
<keyword evidence="6" id="KW-1185">Reference proteome</keyword>
<evidence type="ECO:0000256" key="1">
    <source>
        <dbReference type="RuleBase" id="RU361178"/>
    </source>
</evidence>
<dbReference type="SMART" id="SM00950">
    <property type="entry name" value="Piwi"/>
    <property type="match status" value="1"/>
</dbReference>
<protein>
    <submittedName>
        <fullName evidence="5">Uncharacterized protein</fullName>
    </submittedName>
</protein>
<evidence type="ECO:0000313" key="6">
    <source>
        <dbReference type="Proteomes" id="UP001331761"/>
    </source>
</evidence>
<dbReference type="PANTHER" id="PTHR22891">
    <property type="entry name" value="EUKARYOTIC TRANSLATION INITIATION FACTOR 2C"/>
    <property type="match status" value="1"/>
</dbReference>
<organism evidence="5 6">
    <name type="scientific">Trichostrongylus colubriformis</name>
    <name type="common">Black scour worm</name>
    <dbReference type="NCBI Taxonomy" id="6319"/>
    <lineage>
        <taxon>Eukaryota</taxon>
        <taxon>Metazoa</taxon>
        <taxon>Ecdysozoa</taxon>
        <taxon>Nematoda</taxon>
        <taxon>Chromadorea</taxon>
        <taxon>Rhabditida</taxon>
        <taxon>Rhabditina</taxon>
        <taxon>Rhabditomorpha</taxon>
        <taxon>Strongyloidea</taxon>
        <taxon>Trichostrongylidae</taxon>
        <taxon>Trichostrongylus</taxon>
    </lineage>
</organism>
<feature type="domain" description="Piwi" evidence="4">
    <location>
        <begin position="521"/>
        <end position="855"/>
    </location>
</feature>